<dbReference type="RefSeq" id="WP_085881531.1">
    <property type="nucleotide sequence ID" value="NZ_FWFR01000001.1"/>
</dbReference>
<dbReference type="GO" id="GO:0033877">
    <property type="term" value="F:succinyl-CoA:(R)-benzylsuccinate CoA-transferase activity"/>
    <property type="evidence" value="ECO:0007669"/>
    <property type="project" value="UniProtKB-EC"/>
</dbReference>
<keyword evidence="1 2" id="KW-0808">Transferase</keyword>
<dbReference type="Proteomes" id="UP000193200">
    <property type="component" value="Unassembled WGS sequence"/>
</dbReference>
<dbReference type="Pfam" id="PF02515">
    <property type="entry name" value="CoA_transf_3"/>
    <property type="match status" value="1"/>
</dbReference>
<accession>A0A1Y5R9Z7</accession>
<evidence type="ECO:0000313" key="2">
    <source>
        <dbReference type="EMBL" id="SLN12564.1"/>
    </source>
</evidence>
<dbReference type="InterPro" id="IPR050483">
    <property type="entry name" value="CoA-transferase_III_domain"/>
</dbReference>
<protein>
    <submittedName>
        <fullName evidence="2">Succinyl-CoA:(R)-benzylsuccinate CoA-transferase subunit BbsF</fullName>
        <ecNumber evidence="2">2.8.3.15</ecNumber>
    </submittedName>
</protein>
<dbReference type="InParanoid" id="A0A1Y5R9Z7"/>
<dbReference type="Gene3D" id="3.40.50.10540">
    <property type="entry name" value="Crotonobetainyl-coa:carnitine coa-transferase, domain 1"/>
    <property type="match status" value="1"/>
</dbReference>
<dbReference type="PANTHER" id="PTHR48207:SF4">
    <property type="entry name" value="BLL6097 PROTEIN"/>
    <property type="match status" value="1"/>
</dbReference>
<name>A0A1Y5R9Z7_9PROT</name>
<dbReference type="SUPFAM" id="SSF89796">
    <property type="entry name" value="CoA-transferase family III (CaiB/BaiF)"/>
    <property type="match status" value="1"/>
</dbReference>
<dbReference type="InterPro" id="IPR044855">
    <property type="entry name" value="CoA-Trfase_III_dom3_sf"/>
</dbReference>
<dbReference type="EC" id="2.8.3.15" evidence="2"/>
<keyword evidence="3" id="KW-1185">Reference proteome</keyword>
<organism evidence="2 3">
    <name type="scientific">Oceanibacterium hippocampi</name>
    <dbReference type="NCBI Taxonomy" id="745714"/>
    <lineage>
        <taxon>Bacteria</taxon>
        <taxon>Pseudomonadati</taxon>
        <taxon>Pseudomonadota</taxon>
        <taxon>Alphaproteobacteria</taxon>
        <taxon>Sneathiellales</taxon>
        <taxon>Sneathiellaceae</taxon>
        <taxon>Oceanibacterium</taxon>
    </lineage>
</organism>
<dbReference type="OrthoDB" id="5720311at2"/>
<dbReference type="InterPro" id="IPR023606">
    <property type="entry name" value="CoA-Trfase_III_dom_1_sf"/>
</dbReference>
<reference evidence="2 3" key="1">
    <citation type="submission" date="2017-03" db="EMBL/GenBank/DDBJ databases">
        <authorList>
            <person name="Afonso C.L."/>
            <person name="Miller P.J."/>
            <person name="Scott M.A."/>
            <person name="Spackman E."/>
            <person name="Goraichik I."/>
            <person name="Dimitrov K.M."/>
            <person name="Suarez D.L."/>
            <person name="Swayne D.E."/>
        </authorList>
    </citation>
    <scope>NUCLEOTIDE SEQUENCE [LARGE SCALE GENOMIC DNA]</scope>
    <source>
        <strain evidence="2 3">CECT 7691</strain>
    </source>
</reference>
<evidence type="ECO:0000256" key="1">
    <source>
        <dbReference type="ARBA" id="ARBA00022679"/>
    </source>
</evidence>
<dbReference type="InterPro" id="IPR003673">
    <property type="entry name" value="CoA-Trfase_fam_III"/>
</dbReference>
<sequence>MPGILDGIRVLDFGRYIAGPYCATLLGDFGAEVIRVEKLDGSEDRYLLPVADDGVGAMYLQIGRNKRGLTLDPMKPEGKDVVRRLVATADVVVANLPQATLKAMGLDYESLRAIKADIILTTASAFGHSGPYSERVGFDGIGQAMSGAMHLAGTPGEPRKTMTPWVDYGTASLSAFATLAALMERQKSGRGQQVEASLLGTAVNFNSAYLIEQALTGVNRVGSGNRGQNAGPTDAFPTRDGAILVQCVGNQLFKRWARLMGDAERWLDDPRFKDDQARGDNGDILSARTAEWCATRTTAEALAELDAARIPAGPVYTTQQLIDDPHVNAVGMFETCRYPGIEKPVPVAPVPIRLSETPGAVQRAAPTLGQHTDEILGELGYSADEIGALRAAGAV</sequence>
<dbReference type="EMBL" id="FWFR01000001">
    <property type="protein sequence ID" value="SLN12564.1"/>
    <property type="molecule type" value="Genomic_DNA"/>
</dbReference>
<dbReference type="PANTHER" id="PTHR48207">
    <property type="entry name" value="SUCCINATE--HYDROXYMETHYLGLUTARATE COA-TRANSFERASE"/>
    <property type="match status" value="1"/>
</dbReference>
<dbReference type="Gene3D" id="3.30.1540.10">
    <property type="entry name" value="formyl-coa transferase, domain 3"/>
    <property type="match status" value="1"/>
</dbReference>
<evidence type="ECO:0000313" key="3">
    <source>
        <dbReference type="Proteomes" id="UP000193200"/>
    </source>
</evidence>
<gene>
    <name evidence="2" type="primary">bbsF_1</name>
    <name evidence="2" type="ORF">OCH7691_00163</name>
</gene>
<proteinExistence type="predicted"/>
<dbReference type="AlphaFoldDB" id="A0A1Y5R9Z7"/>